<dbReference type="Pfam" id="PF10970">
    <property type="entry name" value="GerPE"/>
    <property type="match status" value="1"/>
</dbReference>
<keyword evidence="2" id="KW-1185">Reference proteome</keyword>
<evidence type="ECO:0008006" key="3">
    <source>
        <dbReference type="Google" id="ProtNLM"/>
    </source>
</evidence>
<sequence>MYRTSVVDCIVLNSLANSGVLQTGDTDKINSFSAALAIQRESTKYGTFNVPYSKYKVFSQPVLVPVCPVYKVKQTYHANPYIRVGKIDILGVSSSSILHIGSVNDIKLQSRVKHVRNFFTNPYPESEEEEI</sequence>
<dbReference type="KEGG" id="fpn:ABE65_002310"/>
<dbReference type="EMBL" id="CP015378">
    <property type="protein sequence ID" value="ANC75732.1"/>
    <property type="molecule type" value="Genomic_DNA"/>
</dbReference>
<protein>
    <recommendedName>
        <fullName evidence="3">Spore germination protein GerPE</fullName>
    </recommendedName>
</protein>
<evidence type="ECO:0000313" key="1">
    <source>
        <dbReference type="EMBL" id="ANC75732.1"/>
    </source>
</evidence>
<dbReference type="Proteomes" id="UP000076623">
    <property type="component" value="Chromosome"/>
</dbReference>
<dbReference type="STRING" id="1221500.ABE65_002310"/>
<evidence type="ECO:0000313" key="2">
    <source>
        <dbReference type="Proteomes" id="UP000076623"/>
    </source>
</evidence>
<gene>
    <name evidence="1" type="ORF">ABE65_002310</name>
</gene>
<reference evidence="1 2" key="1">
    <citation type="submission" date="2016-04" db="EMBL/GenBank/DDBJ databases">
        <title>Complete genome sequence of Fictibacillus phosphorivorans G25-29, a strain toxic to nematodes.</title>
        <authorList>
            <person name="Zheng Z."/>
        </authorList>
    </citation>
    <scope>NUCLEOTIDE SEQUENCE [LARGE SCALE GENOMIC DNA]</scope>
    <source>
        <strain evidence="1 2">G25-29</strain>
    </source>
</reference>
<accession>A0A160IKH2</accession>
<proteinExistence type="predicted"/>
<organism evidence="1 2">
    <name type="scientific">Fictibacillus phosphorivorans</name>
    <dbReference type="NCBI Taxonomy" id="1221500"/>
    <lineage>
        <taxon>Bacteria</taxon>
        <taxon>Bacillati</taxon>
        <taxon>Bacillota</taxon>
        <taxon>Bacilli</taxon>
        <taxon>Bacillales</taxon>
        <taxon>Fictibacillaceae</taxon>
        <taxon>Fictibacillus</taxon>
    </lineage>
</organism>
<dbReference type="AlphaFoldDB" id="A0A160IKH2"/>
<dbReference type="InterPro" id="IPR024496">
    <property type="entry name" value="Spore_germ_GerPE"/>
</dbReference>
<name>A0A160IKH2_9BACL</name>